<dbReference type="Proteomes" id="UP000236654">
    <property type="component" value="Unassembled WGS sequence"/>
</dbReference>
<reference evidence="1 2" key="1">
    <citation type="submission" date="2017-12" db="EMBL/GenBank/DDBJ databases">
        <title>The draft genome sequence of Brumimicrobium saltpan LHR20.</title>
        <authorList>
            <person name="Do Z.-J."/>
            <person name="Luo H.-R."/>
        </authorList>
    </citation>
    <scope>NUCLEOTIDE SEQUENCE [LARGE SCALE GENOMIC DNA]</scope>
    <source>
        <strain evidence="1 2">LHR20</strain>
    </source>
</reference>
<evidence type="ECO:0000313" key="2">
    <source>
        <dbReference type="Proteomes" id="UP000236654"/>
    </source>
</evidence>
<gene>
    <name evidence="1" type="ORF">CW751_11905</name>
</gene>
<dbReference type="OrthoDB" id="1005072at2"/>
<dbReference type="EMBL" id="PJNI01000014">
    <property type="protein sequence ID" value="PKR80064.1"/>
    <property type="molecule type" value="Genomic_DNA"/>
</dbReference>
<protein>
    <recommendedName>
        <fullName evidence="3">DUF2851 domain-containing protein</fullName>
    </recommendedName>
</protein>
<proteinExistence type="predicted"/>
<sequence length="426" mass="49154">MQEEYLHYVWRMKRLDFNKLYLSNSSHSKVHVKEIGWYNLDAGPDFFNGTVDIDGILWSGNIEMHINSSDWYAHKHHLDPAYDNVVLHVVYNHDQEVYVDDRALPTIELKHLIDEQHLSLYESIAKADFRVPCYAHVPKLKFSLLQQINVSFVHRIERKGLALLQDVSEVSKNKGGLFMAALFKAVGGRTNKLPMLELAQLIPLNVFYKEKWDLTRLEALLYGCAGMLNDDIKDPYYLELVQQWNLIKNKHQLQEMRKTAWKYSGMRPPSFPTFLIAQLAAIFYQLDYSDLNLSSSEQIISKISNMDSGCINSYWKNHYVFGKISRSIRALKFSPILKNNLIINGIVPYLLALKHHESVFSYSDTAIALLESYPAEQNKVTKYWGKLGFLAQNALESQGLLELNNEFCKFNKCLSCKVGCEILEGK</sequence>
<accession>A0A2I0R0F8</accession>
<evidence type="ECO:0000313" key="1">
    <source>
        <dbReference type="EMBL" id="PKR80064.1"/>
    </source>
</evidence>
<organism evidence="1 2">
    <name type="scientific">Brumimicrobium salinarum</name>
    <dbReference type="NCBI Taxonomy" id="2058658"/>
    <lineage>
        <taxon>Bacteria</taxon>
        <taxon>Pseudomonadati</taxon>
        <taxon>Bacteroidota</taxon>
        <taxon>Flavobacteriia</taxon>
        <taxon>Flavobacteriales</taxon>
        <taxon>Crocinitomicaceae</taxon>
        <taxon>Brumimicrobium</taxon>
    </lineage>
</organism>
<dbReference type="RefSeq" id="WP_101335256.1">
    <property type="nucleotide sequence ID" value="NZ_PJNI01000014.1"/>
</dbReference>
<keyword evidence="2" id="KW-1185">Reference proteome</keyword>
<dbReference type="InterPro" id="IPR021272">
    <property type="entry name" value="DUF2851"/>
</dbReference>
<dbReference type="Pfam" id="PF11013">
    <property type="entry name" value="DUF2851"/>
    <property type="match status" value="1"/>
</dbReference>
<dbReference type="AlphaFoldDB" id="A0A2I0R0F8"/>
<comment type="caution">
    <text evidence="1">The sequence shown here is derived from an EMBL/GenBank/DDBJ whole genome shotgun (WGS) entry which is preliminary data.</text>
</comment>
<name>A0A2I0R0F8_9FLAO</name>
<evidence type="ECO:0008006" key="3">
    <source>
        <dbReference type="Google" id="ProtNLM"/>
    </source>
</evidence>